<dbReference type="EMBL" id="RCMK01000123">
    <property type="protein sequence ID" value="KAG2947859.1"/>
    <property type="molecule type" value="Genomic_DNA"/>
</dbReference>
<keyword evidence="4" id="KW-1185">Reference proteome</keyword>
<dbReference type="Proteomes" id="UP000736787">
    <property type="component" value="Unassembled WGS sequence"/>
</dbReference>
<dbReference type="EMBL" id="MJFZ01000122">
    <property type="protein sequence ID" value="RAW37058.1"/>
    <property type="molecule type" value="Genomic_DNA"/>
</dbReference>
<reference evidence="2" key="3">
    <citation type="submission" date="2021-01" db="EMBL/GenBank/DDBJ databases">
        <title>Phytophthora aleatoria, a newly-described species from Pinus radiata is distinct from Phytophthora cactorum isolates based on comparative genomics.</title>
        <authorList>
            <person name="Mcdougal R."/>
            <person name="Panda P."/>
            <person name="Williams N."/>
            <person name="Studholme D.J."/>
        </authorList>
    </citation>
    <scope>NUCLEOTIDE SEQUENCE</scope>
    <source>
        <strain evidence="2">NZFS 3830</strain>
    </source>
</reference>
<reference evidence="3 4" key="1">
    <citation type="submission" date="2018-01" db="EMBL/GenBank/DDBJ databases">
        <title>Draft genome of the strawberry crown rot pathogen Phytophthora cactorum.</title>
        <authorList>
            <person name="Armitage A.D."/>
            <person name="Lysoe E."/>
            <person name="Nellist C.F."/>
            <person name="Harrison R.J."/>
            <person name="Brurberg M.B."/>
        </authorList>
    </citation>
    <scope>NUCLEOTIDE SEQUENCE [LARGE SCALE GENOMIC DNA]</scope>
    <source>
        <strain evidence="3 4">10300</strain>
    </source>
</reference>
<dbReference type="AlphaFoldDB" id="A0A329SMZ9"/>
<evidence type="ECO:0000313" key="2">
    <source>
        <dbReference type="EMBL" id="KAG6961304.1"/>
    </source>
</evidence>
<gene>
    <name evidence="2" type="ORF">JG687_00007768</name>
    <name evidence="3" type="ORF">PC110_g6704</name>
    <name evidence="1" type="ORF">PC117_g6453</name>
</gene>
<dbReference type="VEuPathDB" id="FungiDB:PC110_g6704"/>
<accession>A0A329SMZ9</accession>
<evidence type="ECO:0000313" key="4">
    <source>
        <dbReference type="Proteomes" id="UP000251314"/>
    </source>
</evidence>
<dbReference type="EMBL" id="JAENGZ010000353">
    <property type="protein sequence ID" value="KAG6961304.1"/>
    <property type="molecule type" value="Genomic_DNA"/>
</dbReference>
<organism evidence="3 4">
    <name type="scientific">Phytophthora cactorum</name>
    <dbReference type="NCBI Taxonomy" id="29920"/>
    <lineage>
        <taxon>Eukaryota</taxon>
        <taxon>Sar</taxon>
        <taxon>Stramenopiles</taxon>
        <taxon>Oomycota</taxon>
        <taxon>Peronosporomycetes</taxon>
        <taxon>Peronosporales</taxon>
        <taxon>Peronosporaceae</taxon>
        <taxon>Phytophthora</taxon>
    </lineage>
</organism>
<dbReference type="OrthoDB" id="91404at2759"/>
<comment type="caution">
    <text evidence="3">The sequence shown here is derived from an EMBL/GenBank/DDBJ whole genome shotgun (WGS) entry which is preliminary data.</text>
</comment>
<reference evidence="1" key="2">
    <citation type="submission" date="2018-10" db="EMBL/GenBank/DDBJ databases">
        <title>Effector identification in a new, highly contiguous assembly of the strawberry crown rot pathogen Phytophthora cactorum.</title>
        <authorList>
            <person name="Armitage A.D."/>
            <person name="Nellist C.F."/>
            <person name="Bates H."/>
            <person name="Vickerstaff R.J."/>
            <person name="Harrison R.J."/>
        </authorList>
    </citation>
    <scope>NUCLEOTIDE SEQUENCE</scope>
    <source>
        <strain evidence="1">4040</strain>
    </source>
</reference>
<name>A0A329SMZ9_9STRA</name>
<evidence type="ECO:0000313" key="3">
    <source>
        <dbReference type="EMBL" id="RAW37058.1"/>
    </source>
</evidence>
<dbReference type="Proteomes" id="UP000688947">
    <property type="component" value="Unassembled WGS sequence"/>
</dbReference>
<dbReference type="Proteomes" id="UP000251314">
    <property type="component" value="Unassembled WGS sequence"/>
</dbReference>
<proteinExistence type="predicted"/>
<protein>
    <submittedName>
        <fullName evidence="3">Uncharacterized protein</fullName>
    </submittedName>
</protein>
<evidence type="ECO:0000313" key="1">
    <source>
        <dbReference type="EMBL" id="KAG2947859.1"/>
    </source>
</evidence>
<sequence>METVALEWISSVEVEPHDVVQFVQRLNNVPEDAVCEIGDIFSRRCRTIGFGNQDERRVRNEVHLSCEPRVAGFLCKKFCKKIQHVTGGEVIQVRCKHVYPGAKCLGKITSRTMKPTSECVEDADQTTLESETQAKSSNSAAAVLPIDKVIALIDLLGDQVVDAQETYELFADSDASGPQRMTMLGHTKALSKLCKNGWTAKSSRVRGNRNISAEGDIKITVESLRHLLSRLIASNNVAVKRIPAATTVPFLSYTDFLAVYVAFLANHHSSS</sequence>